<evidence type="ECO:0000256" key="6">
    <source>
        <dbReference type="ARBA" id="ARBA00023277"/>
    </source>
</evidence>
<evidence type="ECO:0000313" key="9">
    <source>
        <dbReference type="Proteomes" id="UP001595957"/>
    </source>
</evidence>
<keyword evidence="6 7" id="KW-0119">Carbohydrate metabolism</keyword>
<name>A0ABV9EXB5_9SPHN</name>
<comment type="caution">
    <text evidence="8">The sequence shown here is derived from an EMBL/GenBank/DDBJ whole genome shotgun (WGS) entry which is preliminary data.</text>
</comment>
<comment type="cofactor">
    <cofactor evidence="1 7">
        <name>pyridoxal 5'-phosphate</name>
        <dbReference type="ChEBI" id="CHEBI:597326"/>
    </cofactor>
</comment>
<gene>
    <name evidence="8" type="ORF">ACFO3E_05000</name>
</gene>
<evidence type="ECO:0000256" key="3">
    <source>
        <dbReference type="ARBA" id="ARBA00022676"/>
    </source>
</evidence>
<dbReference type="PANTHER" id="PTHR11468:SF3">
    <property type="entry name" value="GLYCOGEN PHOSPHORYLASE, LIVER FORM"/>
    <property type="match status" value="1"/>
</dbReference>
<dbReference type="Gene3D" id="3.40.50.2000">
    <property type="entry name" value="Glycogen Phosphorylase B"/>
    <property type="match status" value="2"/>
</dbReference>
<accession>A0ABV9EXB5</accession>
<dbReference type="InterPro" id="IPR000811">
    <property type="entry name" value="Glyco_trans_35"/>
</dbReference>
<dbReference type="RefSeq" id="WP_066523962.1">
    <property type="nucleotide sequence ID" value="NZ_JBHSFZ010000006.1"/>
</dbReference>
<evidence type="ECO:0000256" key="7">
    <source>
        <dbReference type="RuleBase" id="RU000587"/>
    </source>
</evidence>
<keyword evidence="9" id="KW-1185">Reference proteome</keyword>
<dbReference type="PANTHER" id="PTHR11468">
    <property type="entry name" value="GLYCOGEN PHOSPHORYLASE"/>
    <property type="match status" value="1"/>
</dbReference>
<dbReference type="CDD" id="cd04300">
    <property type="entry name" value="GT35_Glycogen_Phosphorylase"/>
    <property type="match status" value="1"/>
</dbReference>
<comment type="function">
    <text evidence="7">Allosteric enzyme that catalyzes the rate-limiting step in glycogen catabolism, the phosphorolytic cleavage of glycogen to produce glucose-1-phosphate, and plays a central role in maintaining cellular and organismal glucose homeostasis.</text>
</comment>
<dbReference type="EMBL" id="JBHSFZ010000006">
    <property type="protein sequence ID" value="MFC4593548.1"/>
    <property type="molecule type" value="Genomic_DNA"/>
</dbReference>
<organism evidence="8 9">
    <name type="scientific">Sphingobium tyrosinilyticum</name>
    <dbReference type="NCBI Taxonomy" id="2715436"/>
    <lineage>
        <taxon>Bacteria</taxon>
        <taxon>Pseudomonadati</taxon>
        <taxon>Pseudomonadota</taxon>
        <taxon>Alphaproteobacteria</taxon>
        <taxon>Sphingomonadales</taxon>
        <taxon>Sphingomonadaceae</taxon>
        <taxon>Sphingobium</taxon>
    </lineage>
</organism>
<dbReference type="Pfam" id="PF00343">
    <property type="entry name" value="Phosphorylase"/>
    <property type="match status" value="1"/>
</dbReference>
<evidence type="ECO:0000256" key="5">
    <source>
        <dbReference type="ARBA" id="ARBA00022898"/>
    </source>
</evidence>
<evidence type="ECO:0000313" key="8">
    <source>
        <dbReference type="EMBL" id="MFC4593548.1"/>
    </source>
</evidence>
<dbReference type="EC" id="2.4.1.1" evidence="7"/>
<keyword evidence="3 7" id="KW-0328">Glycosyltransferase</keyword>
<dbReference type="SUPFAM" id="SSF53756">
    <property type="entry name" value="UDP-Glycosyltransferase/glycogen phosphorylase"/>
    <property type="match status" value="1"/>
</dbReference>
<reference evidence="9" key="1">
    <citation type="journal article" date="2019" name="Int. J. Syst. Evol. Microbiol.">
        <title>The Global Catalogue of Microorganisms (GCM) 10K type strain sequencing project: providing services to taxonomists for standard genome sequencing and annotation.</title>
        <authorList>
            <consortium name="The Broad Institute Genomics Platform"/>
            <consortium name="The Broad Institute Genome Sequencing Center for Infectious Disease"/>
            <person name="Wu L."/>
            <person name="Ma J."/>
        </authorList>
    </citation>
    <scope>NUCLEOTIDE SEQUENCE [LARGE SCALE GENOMIC DNA]</scope>
    <source>
        <strain evidence="9">NBRC 103632</strain>
    </source>
</reference>
<keyword evidence="4 7" id="KW-0808">Transferase</keyword>
<dbReference type="PIRSF" id="PIRSF000460">
    <property type="entry name" value="Pprylas_GlgP"/>
    <property type="match status" value="1"/>
</dbReference>
<protein>
    <recommendedName>
        <fullName evidence="7">Alpha-1,4 glucan phosphorylase</fullName>
        <ecNumber evidence="7">2.4.1.1</ecNumber>
    </recommendedName>
</protein>
<dbReference type="NCBIfam" id="TIGR02093">
    <property type="entry name" value="P_ylase"/>
    <property type="match status" value="1"/>
</dbReference>
<comment type="similarity">
    <text evidence="2 7">Belongs to the glycogen phosphorylase family.</text>
</comment>
<evidence type="ECO:0000256" key="1">
    <source>
        <dbReference type="ARBA" id="ARBA00001933"/>
    </source>
</evidence>
<keyword evidence="5 7" id="KW-0663">Pyridoxal phosphate</keyword>
<comment type="catalytic activity">
    <reaction evidence="7">
        <text>[(1-&gt;4)-alpha-D-glucosyl](n) + phosphate = [(1-&gt;4)-alpha-D-glucosyl](n-1) + alpha-D-glucose 1-phosphate</text>
        <dbReference type="Rhea" id="RHEA:41732"/>
        <dbReference type="Rhea" id="RHEA-COMP:9584"/>
        <dbReference type="Rhea" id="RHEA-COMP:9586"/>
        <dbReference type="ChEBI" id="CHEBI:15444"/>
        <dbReference type="ChEBI" id="CHEBI:43474"/>
        <dbReference type="ChEBI" id="CHEBI:58601"/>
        <dbReference type="EC" id="2.4.1.1"/>
    </reaction>
</comment>
<dbReference type="GO" id="GO:0004645">
    <property type="term" value="F:1,4-alpha-oligoglucan phosphorylase activity"/>
    <property type="evidence" value="ECO:0007669"/>
    <property type="project" value="UniProtKB-EC"/>
</dbReference>
<sequence length="821" mass="92377">MNLKGNTTLPKPAPRQVDPQALAHEIVERLTYRIGKNAEAAKPHDWLHAVILSIRDRVIDAWIASTQKTYEEQGRRVYYLSLEFLIGRLMRDAASNMEMLDEVQAALNSLGVDLDVIAALEPDAALGNGGLGRLAACFMESMATVDVPAYGYGIRYVNGMFRQEISDGWQVELPETWLTHGNPWEFERREASYEIGFGGRVDPAEGADAGLHQMHWRPTERVIATPYDTPIVGWRGKRVNTLRLWEAQPIDPILLDRFNAGDHLGALAESNRAEALTRVLYPADSSPAGQELRLRQEYFFSSASLQDIVRRHIQYFGDISTLADKAAIQLNDTHPAVAVAELMRILLDDHGLDFDEAWDVTRRTFSYTNHTLLPEALESWPVPLFERLLPRHMQIVYAVNSRLLGEARRSGHFDDRAIGCISLIDEGGERRVRMGNLAFAGSHSVNGVSALHTELMKETVFADFHRLYPARINNKTNGVTFRRWLMQCNPGLFGLIREAIGDRFMDDPEALRELDRFADDASFQEKFVAVKRANKVALADLLKQRVNARIDPAALFDIHIKRIHEYKRQLLNIIEAVSLYDQIRSHPERDWVPRVKLFGGKAAPSYHNAKLIIKLAGDVARAVNHDPAVQGLLKVQFVPNYNVSLAEMMIPAADLSEQISTAGMEASGTGNMKFAVNGALTIGTLDGANVEMRDHVGEENIVIFGLTAQEVNERRAQGHDPRNVIAQSRELGQALEAIASGVFSPDEPNRYRDLIQGLYDHDWFMVAADFDSYSAAQRKVDAIWRDQAKWAKMAIHNVARMGWFSSDRTIREYATDIWKVL</sequence>
<dbReference type="Proteomes" id="UP001595957">
    <property type="component" value="Unassembled WGS sequence"/>
</dbReference>
<evidence type="ECO:0000256" key="2">
    <source>
        <dbReference type="ARBA" id="ARBA00006047"/>
    </source>
</evidence>
<proteinExistence type="inferred from homology"/>
<evidence type="ECO:0000256" key="4">
    <source>
        <dbReference type="ARBA" id="ARBA00022679"/>
    </source>
</evidence>
<dbReference type="InterPro" id="IPR011833">
    <property type="entry name" value="Glycg_phsphrylas"/>
</dbReference>